<dbReference type="InterPro" id="IPR053154">
    <property type="entry name" value="c-di-AMP_regulator"/>
</dbReference>
<feature type="transmembrane region" description="Helical" evidence="1">
    <location>
        <begin position="20"/>
        <end position="36"/>
    </location>
</feature>
<dbReference type="PANTHER" id="PTHR37804">
    <property type="entry name" value="CDAA REGULATORY PROTEIN CDAR"/>
    <property type="match status" value="1"/>
</dbReference>
<keyword evidence="1" id="KW-1133">Transmembrane helix</keyword>
<sequence length="322" mass="36896">MLQETKANTVLGWLKRPKSLVFLTFLLVSFILWLLIKLTQIYSYSVSYDVVYKNLPKNKLFLNPPSTRVNVLVEANGFRLLKTNLIDEKASIDLSKVRSHSNKWFLLSNDIETQLKEQYRDIEIKQVLTDSIVFDLGVNKKKKVPVVSNVEINFKTDYGLVDSLIISPSEIWILGPDGLIDSIHYVSTQDMVLKNVQSDIDIETSLSQPDSLSSIEFELKEVNIRGKVNRFSEKMIKVPLLIENVPEGTKVRTFPQQINVICRAPIQNLKLISPDNFLIVADYKEVQEGGGYLIPKLVKKPSNIKEVKLMQTKVEFLLKKEW</sequence>
<keyword evidence="1" id="KW-0472">Membrane</keyword>
<evidence type="ECO:0000256" key="1">
    <source>
        <dbReference type="SAM" id="Phobius"/>
    </source>
</evidence>
<evidence type="ECO:0000313" key="3">
    <source>
        <dbReference type="Proteomes" id="UP000183209"/>
    </source>
</evidence>
<name>A0A1I6QXM1_9FLAO</name>
<gene>
    <name evidence="2" type="ORF">SAMN04487906_0964</name>
</gene>
<dbReference type="EMBL" id="FPAG01000002">
    <property type="protein sequence ID" value="SFS57145.1"/>
    <property type="molecule type" value="Genomic_DNA"/>
</dbReference>
<dbReference type="Gene3D" id="2.170.120.30">
    <property type="match status" value="1"/>
</dbReference>
<dbReference type="InterPro" id="IPR012505">
    <property type="entry name" value="YbbR"/>
</dbReference>
<evidence type="ECO:0000313" key="2">
    <source>
        <dbReference type="EMBL" id="SFS57145.1"/>
    </source>
</evidence>
<reference evidence="2 3" key="1">
    <citation type="submission" date="2016-10" db="EMBL/GenBank/DDBJ databases">
        <authorList>
            <person name="de Groot N.N."/>
        </authorList>
    </citation>
    <scope>NUCLEOTIDE SEQUENCE [LARGE SCALE GENOMIC DNA]</scope>
    <source>
        <strain evidence="2 3">CGMCC 1.6114</strain>
    </source>
</reference>
<dbReference type="AlphaFoldDB" id="A0A1I6QXM1"/>
<keyword evidence="1" id="KW-0812">Transmembrane</keyword>
<organism evidence="2 3">
    <name type="scientific">Zhouia amylolytica</name>
    <dbReference type="NCBI Taxonomy" id="376730"/>
    <lineage>
        <taxon>Bacteria</taxon>
        <taxon>Pseudomonadati</taxon>
        <taxon>Bacteroidota</taxon>
        <taxon>Flavobacteriia</taxon>
        <taxon>Flavobacteriales</taxon>
        <taxon>Flavobacteriaceae</taxon>
        <taxon>Zhouia</taxon>
    </lineage>
</organism>
<dbReference type="Pfam" id="PF07949">
    <property type="entry name" value="YbbR"/>
    <property type="match status" value="1"/>
</dbReference>
<proteinExistence type="predicted"/>
<dbReference type="Proteomes" id="UP000183209">
    <property type="component" value="Unassembled WGS sequence"/>
</dbReference>
<protein>
    <submittedName>
        <fullName evidence="2">YbbR-like protein</fullName>
    </submittedName>
</protein>
<dbReference type="PANTHER" id="PTHR37804:SF1">
    <property type="entry name" value="CDAA REGULATORY PROTEIN CDAR"/>
    <property type="match status" value="1"/>
</dbReference>
<dbReference type="RefSeq" id="WP_074977301.1">
    <property type="nucleotide sequence ID" value="NZ_FPAG01000002.1"/>
</dbReference>
<accession>A0A1I6QXM1</accession>
<dbReference type="OrthoDB" id="1150187at2"/>